<dbReference type="InterPro" id="IPR011050">
    <property type="entry name" value="Pectin_lyase_fold/virulence"/>
</dbReference>
<reference evidence="11 12" key="1">
    <citation type="submission" date="2024-02" db="EMBL/GenBank/DDBJ databases">
        <title>High-quality chromosome-scale genome assembly of Pensacola bahiagrass (Paspalum notatum Flugge var. saurae).</title>
        <authorList>
            <person name="Vega J.M."/>
            <person name="Podio M."/>
            <person name="Orjuela J."/>
            <person name="Siena L.A."/>
            <person name="Pessino S.C."/>
            <person name="Combes M.C."/>
            <person name="Mariac C."/>
            <person name="Albertini E."/>
            <person name="Pupilli F."/>
            <person name="Ortiz J.P.A."/>
            <person name="Leblanc O."/>
        </authorList>
    </citation>
    <scope>NUCLEOTIDE SEQUENCE [LARGE SCALE GENOMIC DNA]</scope>
    <source>
        <strain evidence="11">R1</strain>
        <tissue evidence="11">Leaf</tissue>
    </source>
</reference>
<evidence type="ECO:0000256" key="7">
    <source>
        <dbReference type="ARBA" id="ARBA00023316"/>
    </source>
</evidence>
<feature type="transmembrane region" description="Helical" evidence="10">
    <location>
        <begin position="16"/>
        <end position="36"/>
    </location>
</feature>
<evidence type="ECO:0000313" key="12">
    <source>
        <dbReference type="Proteomes" id="UP001341281"/>
    </source>
</evidence>
<dbReference type="Proteomes" id="UP001341281">
    <property type="component" value="Chromosome 02"/>
</dbReference>
<evidence type="ECO:0000256" key="4">
    <source>
        <dbReference type="ARBA" id="ARBA00022525"/>
    </source>
</evidence>
<organism evidence="11 12">
    <name type="scientific">Paspalum notatum var. saurae</name>
    <dbReference type="NCBI Taxonomy" id="547442"/>
    <lineage>
        <taxon>Eukaryota</taxon>
        <taxon>Viridiplantae</taxon>
        <taxon>Streptophyta</taxon>
        <taxon>Embryophyta</taxon>
        <taxon>Tracheophyta</taxon>
        <taxon>Spermatophyta</taxon>
        <taxon>Magnoliopsida</taxon>
        <taxon>Liliopsida</taxon>
        <taxon>Poales</taxon>
        <taxon>Poaceae</taxon>
        <taxon>PACMAD clade</taxon>
        <taxon>Panicoideae</taxon>
        <taxon>Andropogonodae</taxon>
        <taxon>Paspaleae</taxon>
        <taxon>Paspalinae</taxon>
        <taxon>Paspalum</taxon>
    </lineage>
</organism>
<keyword evidence="10" id="KW-1133">Transmembrane helix</keyword>
<keyword evidence="7" id="KW-0961">Cell wall biogenesis/degradation</keyword>
<evidence type="ECO:0000256" key="1">
    <source>
        <dbReference type="ARBA" id="ARBA00004191"/>
    </source>
</evidence>
<evidence type="ECO:0000256" key="9">
    <source>
        <dbReference type="RuleBase" id="RU361169"/>
    </source>
</evidence>
<evidence type="ECO:0000256" key="3">
    <source>
        <dbReference type="ARBA" id="ARBA00022512"/>
    </source>
</evidence>
<comment type="similarity">
    <text evidence="2 9">Belongs to the glycosyl hydrolase 28 family.</text>
</comment>
<dbReference type="EMBL" id="CP144746">
    <property type="protein sequence ID" value="WVZ56019.1"/>
    <property type="molecule type" value="Genomic_DNA"/>
</dbReference>
<dbReference type="InterPro" id="IPR012334">
    <property type="entry name" value="Pectin_lyas_fold"/>
</dbReference>
<evidence type="ECO:0000256" key="8">
    <source>
        <dbReference type="PROSITE-ProRule" id="PRU10052"/>
    </source>
</evidence>
<evidence type="ECO:0000256" key="10">
    <source>
        <dbReference type="SAM" id="Phobius"/>
    </source>
</evidence>
<comment type="subcellular location">
    <subcellularLocation>
        <location evidence="1">Secreted</location>
        <location evidence="1">Cell wall</location>
    </subcellularLocation>
</comment>
<dbReference type="PANTHER" id="PTHR31375">
    <property type="match status" value="1"/>
</dbReference>
<keyword evidence="5 9" id="KW-0378">Hydrolase</keyword>
<keyword evidence="10" id="KW-0812">Transmembrane</keyword>
<dbReference type="SUPFAM" id="SSF51126">
    <property type="entry name" value="Pectin lyase-like"/>
    <property type="match status" value="1"/>
</dbReference>
<evidence type="ECO:0008006" key="13">
    <source>
        <dbReference type="Google" id="ProtNLM"/>
    </source>
</evidence>
<keyword evidence="12" id="KW-1185">Reference proteome</keyword>
<evidence type="ECO:0000313" key="11">
    <source>
        <dbReference type="EMBL" id="WVZ56019.1"/>
    </source>
</evidence>
<dbReference type="Gene3D" id="2.160.20.10">
    <property type="entry name" value="Single-stranded right-handed beta-helix, Pectin lyase-like"/>
    <property type="match status" value="1"/>
</dbReference>
<keyword evidence="10" id="KW-0472">Membrane</keyword>
<dbReference type="GO" id="GO:0004650">
    <property type="term" value="F:polygalacturonase activity"/>
    <property type="evidence" value="ECO:0007669"/>
    <property type="project" value="InterPro"/>
</dbReference>
<name>A0AAQ3PUQ5_PASNO</name>
<keyword evidence="6 9" id="KW-0326">Glycosidase</keyword>
<evidence type="ECO:0000256" key="6">
    <source>
        <dbReference type="ARBA" id="ARBA00023295"/>
    </source>
</evidence>
<protein>
    <recommendedName>
        <fullName evidence="13">Polygalacturonase</fullName>
    </recommendedName>
</protein>
<feature type="transmembrane region" description="Helical" evidence="10">
    <location>
        <begin position="42"/>
        <end position="58"/>
    </location>
</feature>
<dbReference type="GO" id="GO:0071555">
    <property type="term" value="P:cell wall organization"/>
    <property type="evidence" value="ECO:0007669"/>
    <property type="project" value="UniProtKB-KW"/>
</dbReference>
<dbReference type="AlphaFoldDB" id="A0AAQ3PUQ5"/>
<dbReference type="InterPro" id="IPR000743">
    <property type="entry name" value="Glyco_hydro_28"/>
</dbReference>
<proteinExistence type="inferred from homology"/>
<dbReference type="SMART" id="SM00710">
    <property type="entry name" value="PbH1"/>
    <property type="match status" value="5"/>
</dbReference>
<dbReference type="GO" id="GO:0005975">
    <property type="term" value="P:carbohydrate metabolic process"/>
    <property type="evidence" value="ECO:0007669"/>
    <property type="project" value="InterPro"/>
</dbReference>
<gene>
    <name evidence="11" type="ORF">U9M48_006606</name>
</gene>
<dbReference type="Pfam" id="PF00295">
    <property type="entry name" value="Glyco_hydro_28"/>
    <property type="match status" value="1"/>
</dbReference>
<dbReference type="InterPro" id="IPR006626">
    <property type="entry name" value="PbH1"/>
</dbReference>
<accession>A0AAQ3PUQ5</accession>
<feature type="non-terminal residue" evidence="11">
    <location>
        <position position="495"/>
    </location>
</feature>
<dbReference type="PROSITE" id="PS00502">
    <property type="entry name" value="POLYGALACTURONASE"/>
    <property type="match status" value="1"/>
</dbReference>
<evidence type="ECO:0000256" key="2">
    <source>
        <dbReference type="ARBA" id="ARBA00008834"/>
    </source>
</evidence>
<evidence type="ECO:0000256" key="5">
    <source>
        <dbReference type="ARBA" id="ARBA00022801"/>
    </source>
</evidence>
<sequence length="495" mass="54007">MHSPSPKNLDATARPFLSSTIAALISSPGWVLLLLLHMGPSWLLVASIVAMSIFPCMLRRANSEEAFPEADGPTAAEGSDDELWFMPPRVVDVDDYGARANGSDDTEVKLIGASLLLHFSLSSSLQINLLALRYQEAPGCSVPPVLNPDCRRARAFQAFLAAWREACNSSDYPSTFLVPPGKTYLLAPITFHGPCRAFSITAMIKGTLEAPSNRSVWLDHNLQEWIAFERIDRLHVLGGGTLDGNGLQWWINSCKVNTTMALYFRRCTHLVVEDLEVRDSMQMHVAIAYSWDVVLSKLLITAPGWSPNTDGIHVSNSKEVTISECTISTGDDCISIVTGSMFVRVTGIFCGPGHGISIGSLGANNSWAHVSDVLVEKATLVGTTNGVRIKTWQGGHGYAERITFQDISMHNVTNPVIIDQNYCDSKRPCHEQESAVGVRNVRYINIHGTSASKAAINFICSEALPCDGILMRDIYLVGEGRYATCSYTNATVVQL</sequence>
<keyword evidence="4" id="KW-0964">Secreted</keyword>
<keyword evidence="3" id="KW-0134">Cell wall</keyword>
<feature type="active site" evidence="8">
    <location>
        <position position="354"/>
    </location>
</feature>